<comment type="caution">
    <text evidence="3">The sequence shown here is derived from an EMBL/GenBank/DDBJ whole genome shotgun (WGS) entry which is preliminary data.</text>
</comment>
<dbReference type="RefSeq" id="WP_308714928.1">
    <property type="nucleotide sequence ID" value="NZ_JAVHUY010000023.1"/>
</dbReference>
<evidence type="ECO:0000256" key="1">
    <source>
        <dbReference type="SAM" id="MobiDB-lite"/>
    </source>
</evidence>
<dbReference type="InterPro" id="IPR013597">
    <property type="entry name" value="Mat_intron_G2"/>
</dbReference>
<proteinExistence type="predicted"/>
<protein>
    <submittedName>
        <fullName evidence="3">Reverse transcriptase domain-containing protein</fullName>
    </submittedName>
</protein>
<name>A0ABU0ZKS3_9ACTN</name>
<dbReference type="Pfam" id="PF08388">
    <property type="entry name" value="GIIM"/>
    <property type="match status" value="1"/>
</dbReference>
<dbReference type="Proteomes" id="UP001230908">
    <property type="component" value="Unassembled WGS sequence"/>
</dbReference>
<feature type="region of interest" description="Disordered" evidence="1">
    <location>
        <begin position="265"/>
        <end position="316"/>
    </location>
</feature>
<evidence type="ECO:0000259" key="2">
    <source>
        <dbReference type="PROSITE" id="PS50878"/>
    </source>
</evidence>
<dbReference type="Pfam" id="PF00078">
    <property type="entry name" value="RVT_1"/>
    <property type="match status" value="1"/>
</dbReference>
<dbReference type="PANTHER" id="PTHR34047">
    <property type="entry name" value="NUCLEAR INTRON MATURASE 1, MITOCHONDRIAL-RELATED"/>
    <property type="match status" value="1"/>
</dbReference>
<keyword evidence="4" id="KW-1185">Reference proteome</keyword>
<reference evidence="3 4" key="1">
    <citation type="submission" date="2023-08" db="EMBL/GenBank/DDBJ databases">
        <title>Phytohabitans sansha sp. nov., isolated from marine sediment.</title>
        <authorList>
            <person name="Zhao Y."/>
            <person name="Yi K."/>
        </authorList>
    </citation>
    <scope>NUCLEOTIDE SEQUENCE [LARGE SCALE GENOMIC DNA]</scope>
    <source>
        <strain evidence="3 4">ZYX-F-186</strain>
    </source>
</reference>
<dbReference type="SUPFAM" id="SSF56672">
    <property type="entry name" value="DNA/RNA polymerases"/>
    <property type="match status" value="1"/>
</dbReference>
<evidence type="ECO:0000313" key="4">
    <source>
        <dbReference type="Proteomes" id="UP001230908"/>
    </source>
</evidence>
<dbReference type="InterPro" id="IPR043502">
    <property type="entry name" value="DNA/RNA_pol_sf"/>
</dbReference>
<dbReference type="InterPro" id="IPR051083">
    <property type="entry name" value="GrpII_Intron_Splice-Mob/Def"/>
</dbReference>
<dbReference type="EMBL" id="JAVHUY010000023">
    <property type="protein sequence ID" value="MDQ7907651.1"/>
    <property type="molecule type" value="Genomic_DNA"/>
</dbReference>
<keyword evidence="3" id="KW-0808">Transferase</keyword>
<keyword evidence="3" id="KW-0548">Nucleotidyltransferase</keyword>
<sequence length="316" mass="35362">MKAFLKAGILSEDGVHRDTHTGTPQGNILSPLLANVALSVLDEHIARAPGGPAASPYERAKRRRQGLPNYRLCRYADDWCLTVSGTRAHAEALREEIAEVLAGMGLRLSPAKTLITHIDESLDFLGWRIQRHRKRGTSKYYVYVYPAKKALAAVTAKVKAICWQNTNQPLVELLLQLNQMLGGWTAYFKWGCSSATFRYLRAYLWKRVIGWQGRKHRHATWRTLRRRYGRWPANGDVILFDPANTHQALPLPADKDPNAVAQHSMRNVRNPPGRVESPVPGQQARRVREAARGNGPAERPAPRPGPTSPVRVNSPG</sequence>
<organism evidence="3 4">
    <name type="scientific">Phytohabitans maris</name>
    <dbReference type="NCBI Taxonomy" id="3071409"/>
    <lineage>
        <taxon>Bacteria</taxon>
        <taxon>Bacillati</taxon>
        <taxon>Actinomycetota</taxon>
        <taxon>Actinomycetes</taxon>
        <taxon>Micromonosporales</taxon>
        <taxon>Micromonosporaceae</taxon>
    </lineage>
</organism>
<dbReference type="PANTHER" id="PTHR34047:SF8">
    <property type="entry name" value="PROTEIN YKFC"/>
    <property type="match status" value="1"/>
</dbReference>
<gene>
    <name evidence="3" type="ORF">RB614_24315</name>
</gene>
<keyword evidence="3" id="KW-0695">RNA-directed DNA polymerase</keyword>
<accession>A0ABU0ZKS3</accession>
<feature type="domain" description="Reverse transcriptase" evidence="2">
    <location>
        <begin position="1"/>
        <end position="129"/>
    </location>
</feature>
<dbReference type="GO" id="GO:0003964">
    <property type="term" value="F:RNA-directed DNA polymerase activity"/>
    <property type="evidence" value="ECO:0007669"/>
    <property type="project" value="UniProtKB-KW"/>
</dbReference>
<dbReference type="CDD" id="cd01651">
    <property type="entry name" value="RT_G2_intron"/>
    <property type="match status" value="1"/>
</dbReference>
<dbReference type="InterPro" id="IPR000477">
    <property type="entry name" value="RT_dom"/>
</dbReference>
<evidence type="ECO:0000313" key="3">
    <source>
        <dbReference type="EMBL" id="MDQ7907651.1"/>
    </source>
</evidence>
<dbReference type="PROSITE" id="PS50878">
    <property type="entry name" value="RT_POL"/>
    <property type="match status" value="1"/>
</dbReference>